<evidence type="ECO:0000313" key="2">
    <source>
        <dbReference type="EnsemblMetazoa" id="GPPI022267-PA"/>
    </source>
</evidence>
<dbReference type="Proteomes" id="UP000092460">
    <property type="component" value="Unassembled WGS sequence"/>
</dbReference>
<dbReference type="EMBL" id="JXJN01009933">
    <property type="status" value="NOT_ANNOTATED_CDS"/>
    <property type="molecule type" value="Genomic_DNA"/>
</dbReference>
<organism evidence="2 3">
    <name type="scientific">Glossina palpalis gambiensis</name>
    <dbReference type="NCBI Taxonomy" id="67801"/>
    <lineage>
        <taxon>Eukaryota</taxon>
        <taxon>Metazoa</taxon>
        <taxon>Ecdysozoa</taxon>
        <taxon>Arthropoda</taxon>
        <taxon>Hexapoda</taxon>
        <taxon>Insecta</taxon>
        <taxon>Pterygota</taxon>
        <taxon>Neoptera</taxon>
        <taxon>Endopterygota</taxon>
        <taxon>Diptera</taxon>
        <taxon>Brachycera</taxon>
        <taxon>Muscomorpha</taxon>
        <taxon>Hippoboscoidea</taxon>
        <taxon>Glossinidae</taxon>
        <taxon>Glossina</taxon>
    </lineage>
</organism>
<evidence type="ECO:0000256" key="1">
    <source>
        <dbReference type="SAM" id="MobiDB-lite"/>
    </source>
</evidence>
<dbReference type="AlphaFoldDB" id="A0A1B0B8G3"/>
<feature type="compositionally biased region" description="Polar residues" evidence="1">
    <location>
        <begin position="290"/>
        <end position="300"/>
    </location>
</feature>
<dbReference type="VEuPathDB" id="VectorBase:GPPI022267"/>
<feature type="region of interest" description="Disordered" evidence="1">
    <location>
        <begin position="273"/>
        <end position="328"/>
    </location>
</feature>
<feature type="compositionally biased region" description="Low complexity" evidence="1">
    <location>
        <begin position="366"/>
        <end position="392"/>
    </location>
</feature>
<feature type="region of interest" description="Disordered" evidence="1">
    <location>
        <begin position="77"/>
        <end position="109"/>
    </location>
</feature>
<reference evidence="3" key="1">
    <citation type="submission" date="2015-01" db="EMBL/GenBank/DDBJ databases">
        <authorList>
            <person name="Aksoy S."/>
            <person name="Warren W."/>
            <person name="Wilson R.K."/>
        </authorList>
    </citation>
    <scope>NUCLEOTIDE SEQUENCE [LARGE SCALE GENOMIC DNA]</scope>
    <source>
        <strain evidence="3">IAEA</strain>
    </source>
</reference>
<evidence type="ECO:0000313" key="3">
    <source>
        <dbReference type="Proteomes" id="UP000092460"/>
    </source>
</evidence>
<keyword evidence="3" id="KW-1185">Reference proteome</keyword>
<reference evidence="2" key="2">
    <citation type="submission" date="2020-05" db="UniProtKB">
        <authorList>
            <consortium name="EnsemblMetazoa"/>
        </authorList>
    </citation>
    <scope>IDENTIFICATION</scope>
    <source>
        <strain evidence="2">IAEA</strain>
    </source>
</reference>
<feature type="region of interest" description="Disordered" evidence="1">
    <location>
        <begin position="366"/>
        <end position="423"/>
    </location>
</feature>
<name>A0A1B0B8G3_9MUSC</name>
<sequence>MGLLIVSTKTALKIARSYSPWAASRGGETPSPGSVVAIATAKTSSGKMNNLDHVKNFYPENYKLDLSETMKAALSKGGSNSASAGVPGSGVNMLAPSGSSGGHSSEMNTGNSGLSGAGYVTEKLYMLLQLYLQNKGWNPSAELLQCFSDLKDNAMLPSAAYLQVLASRLTLDAQGRLILRENGKIVLPYEHFANAVMLKHMSGPHGLHLSVDATVRAVMESYTIGRENFGMEKEFIIEVVQSCPNAPCRYYKNHIGISPLPFIDQQFPGVNPSEFLQHLPHLPPPPPPTHSSHIGSGQTVSGAGSGPNSAGSSSSTTSSSAGGSGEHFDPTTMAVAAAAANLQMQGLMQSQAAAVAAAAVAAGQNSAAQPSPGTSLGLPTSNNNNTLNPGNNHHAAHHQLPPPTQSPTIHSSRHDISSSTSVHSVEQMVQKSVETLRYVESEPPIYSTTCNEYNFSSNLESLESNKDLLALHNGAWTSSGHDSNSNNLPVGQDKIIRIFSELMRNMSRIKTYIRPSMCKPYGKQSESLQKTLVDTIQIIQTLRSCLPAPHIPVTSWKSESEGSSSNIGGGVVIGGTSVSSVVCNSMLPGNANTLIGSLPSNRIENLSN</sequence>
<accession>A0A1B0B8G3</accession>
<dbReference type="EnsemblMetazoa" id="GPPI022267-RA">
    <property type="protein sequence ID" value="GPPI022267-PA"/>
    <property type="gene ID" value="GPPI022267"/>
</dbReference>
<protein>
    <submittedName>
        <fullName evidence="2">Uncharacterized protein</fullName>
    </submittedName>
</protein>
<feature type="compositionally biased region" description="Low complexity" evidence="1">
    <location>
        <begin position="306"/>
        <end position="321"/>
    </location>
</feature>
<proteinExistence type="predicted"/>
<dbReference type="STRING" id="67801.A0A1B0B8G3"/>